<keyword evidence="3" id="KW-0285">Flavoprotein</keyword>
<dbReference type="Pfam" id="PF01180">
    <property type="entry name" value="DHO_dh"/>
    <property type="match status" value="1"/>
</dbReference>
<comment type="cofactor">
    <cofactor evidence="1">
        <name>FMN</name>
        <dbReference type="ChEBI" id="CHEBI:58210"/>
    </cofactor>
</comment>
<sequence>MKLETKYLGLTLPHPFILGASPLASNLDRIRHAEDAGVAAITLHSLFEEQVLRYEAGMEAHVYAHEDSFSEAGSYFTKDVDYHYGPEEYLTHISRAKEAVDVPIIASLNGTHLGGWSYFAKEIARAGADALELNLYYLPRVSDESAEIVESRLEEIVKSVSESVDLPIAVKLSPFFTSLAHVARRLENAGAKALVLFNRFYQPDINIEELEPTPTLKLSDSSELLLRLRWLAVLFGRYQMDLACTGGVHNRDDALKAIMSGADVLQLVSELLLNGVDRIGVIRREVENWMEEMEYESLAQMRGSMSYCRAPNPEAIERGNYLRILQSWEPGNTLTETQ</sequence>
<organism evidence="8 9">
    <name type="scientific">Cerasicoccus arenae</name>
    <dbReference type="NCBI Taxonomy" id="424488"/>
    <lineage>
        <taxon>Bacteria</taxon>
        <taxon>Pseudomonadati</taxon>
        <taxon>Verrucomicrobiota</taxon>
        <taxon>Opitutia</taxon>
        <taxon>Puniceicoccales</taxon>
        <taxon>Cerasicoccaceae</taxon>
        <taxon>Cerasicoccus</taxon>
    </lineage>
</organism>
<evidence type="ECO:0000256" key="2">
    <source>
        <dbReference type="ARBA" id="ARBA00004725"/>
    </source>
</evidence>
<keyword evidence="5" id="KW-0665">Pyrimidine biosynthesis</keyword>
<dbReference type="GO" id="GO:0005737">
    <property type="term" value="C:cytoplasm"/>
    <property type="evidence" value="ECO:0007669"/>
    <property type="project" value="InterPro"/>
</dbReference>
<dbReference type="GO" id="GO:0004152">
    <property type="term" value="F:dihydroorotate dehydrogenase activity"/>
    <property type="evidence" value="ECO:0007669"/>
    <property type="project" value="InterPro"/>
</dbReference>
<name>A0A8J3DH81_9BACT</name>
<reference evidence="8" key="2">
    <citation type="submission" date="2020-09" db="EMBL/GenBank/DDBJ databases">
        <authorList>
            <person name="Sun Q."/>
            <person name="Kim S."/>
        </authorList>
    </citation>
    <scope>NUCLEOTIDE SEQUENCE</scope>
    <source>
        <strain evidence="8">KCTC 12870</strain>
    </source>
</reference>
<evidence type="ECO:0000256" key="5">
    <source>
        <dbReference type="ARBA" id="ARBA00022975"/>
    </source>
</evidence>
<dbReference type="InterPro" id="IPR013785">
    <property type="entry name" value="Aldolase_TIM"/>
</dbReference>
<dbReference type="InterPro" id="IPR005720">
    <property type="entry name" value="Dihydroorotate_DH_cat"/>
</dbReference>
<dbReference type="RefSeq" id="WP_189513587.1">
    <property type="nucleotide sequence ID" value="NZ_BMXG01000008.1"/>
</dbReference>
<comment type="pathway">
    <text evidence="2">Pyrimidine metabolism; UMP biosynthesis via de novo pathway.</text>
</comment>
<dbReference type="PIRSF" id="PIRSF000164">
    <property type="entry name" value="DHO_oxidase"/>
    <property type="match status" value="1"/>
</dbReference>
<dbReference type="EMBL" id="BMXG01000008">
    <property type="protein sequence ID" value="GHB99887.1"/>
    <property type="molecule type" value="Genomic_DNA"/>
</dbReference>
<gene>
    <name evidence="8" type="ORF">GCM10007047_15100</name>
</gene>
<evidence type="ECO:0000313" key="9">
    <source>
        <dbReference type="Proteomes" id="UP000642829"/>
    </source>
</evidence>
<dbReference type="AlphaFoldDB" id="A0A8J3DH81"/>
<dbReference type="NCBIfam" id="NF005741">
    <property type="entry name" value="PRK07565.1"/>
    <property type="match status" value="1"/>
</dbReference>
<feature type="domain" description="Dihydroorotate dehydrogenase catalytic" evidence="7">
    <location>
        <begin position="89"/>
        <end position="290"/>
    </location>
</feature>
<dbReference type="InterPro" id="IPR012135">
    <property type="entry name" value="Dihydroorotate_DH_1_2"/>
</dbReference>
<dbReference type="SUPFAM" id="SSF51395">
    <property type="entry name" value="FMN-linked oxidoreductases"/>
    <property type="match status" value="1"/>
</dbReference>
<evidence type="ECO:0000259" key="7">
    <source>
        <dbReference type="Pfam" id="PF01180"/>
    </source>
</evidence>
<dbReference type="UniPathway" id="UPA00070"/>
<evidence type="ECO:0000256" key="6">
    <source>
        <dbReference type="ARBA" id="ARBA00023002"/>
    </source>
</evidence>
<keyword evidence="6" id="KW-0560">Oxidoreductase</keyword>
<dbReference type="PANTHER" id="PTHR48109">
    <property type="entry name" value="DIHYDROOROTATE DEHYDROGENASE (QUINONE), MITOCHONDRIAL-RELATED"/>
    <property type="match status" value="1"/>
</dbReference>
<dbReference type="Gene3D" id="3.20.20.70">
    <property type="entry name" value="Aldolase class I"/>
    <property type="match status" value="1"/>
</dbReference>
<dbReference type="CDD" id="cd04739">
    <property type="entry name" value="DHOD_like"/>
    <property type="match status" value="1"/>
</dbReference>
<evidence type="ECO:0000256" key="4">
    <source>
        <dbReference type="ARBA" id="ARBA00022643"/>
    </source>
</evidence>
<keyword evidence="9" id="KW-1185">Reference proteome</keyword>
<protein>
    <submittedName>
        <fullName evidence="8">Dihydroorotate dehydrogenase</fullName>
    </submittedName>
</protein>
<keyword evidence="4" id="KW-0288">FMN</keyword>
<evidence type="ECO:0000256" key="3">
    <source>
        <dbReference type="ARBA" id="ARBA00022630"/>
    </source>
</evidence>
<dbReference type="GO" id="GO:0006207">
    <property type="term" value="P:'de novo' pyrimidine nucleobase biosynthetic process"/>
    <property type="evidence" value="ECO:0007669"/>
    <property type="project" value="TreeGrafter"/>
</dbReference>
<evidence type="ECO:0000313" key="8">
    <source>
        <dbReference type="EMBL" id="GHB99887.1"/>
    </source>
</evidence>
<dbReference type="PANTHER" id="PTHR48109:SF3">
    <property type="entry name" value="SLL0744 PROTEIN"/>
    <property type="match status" value="1"/>
</dbReference>
<comment type="caution">
    <text evidence="8">The sequence shown here is derived from an EMBL/GenBank/DDBJ whole genome shotgun (WGS) entry which is preliminary data.</text>
</comment>
<dbReference type="InterPro" id="IPR050074">
    <property type="entry name" value="DHO_dehydrogenase"/>
</dbReference>
<evidence type="ECO:0000256" key="1">
    <source>
        <dbReference type="ARBA" id="ARBA00001917"/>
    </source>
</evidence>
<proteinExistence type="predicted"/>
<accession>A0A8J3DH81</accession>
<dbReference type="GO" id="GO:0044205">
    <property type="term" value="P:'de novo' UMP biosynthetic process"/>
    <property type="evidence" value="ECO:0007669"/>
    <property type="project" value="UniProtKB-UniPathway"/>
</dbReference>
<reference evidence="8" key="1">
    <citation type="journal article" date="2014" name="Int. J. Syst. Evol. Microbiol.">
        <title>Complete genome sequence of Corynebacterium casei LMG S-19264T (=DSM 44701T), isolated from a smear-ripened cheese.</title>
        <authorList>
            <consortium name="US DOE Joint Genome Institute (JGI-PGF)"/>
            <person name="Walter F."/>
            <person name="Albersmeier A."/>
            <person name="Kalinowski J."/>
            <person name="Ruckert C."/>
        </authorList>
    </citation>
    <scope>NUCLEOTIDE SEQUENCE</scope>
    <source>
        <strain evidence="8">KCTC 12870</strain>
    </source>
</reference>
<dbReference type="Proteomes" id="UP000642829">
    <property type="component" value="Unassembled WGS sequence"/>
</dbReference>